<gene>
    <name evidence="3" type="ORF">CRHIZ90672A_00009889</name>
</gene>
<dbReference type="SUPFAM" id="SSF50939">
    <property type="entry name" value="Sialidases"/>
    <property type="match status" value="1"/>
</dbReference>
<keyword evidence="1" id="KW-0732">Signal</keyword>
<dbReference type="EMBL" id="CABFNQ020000528">
    <property type="protein sequence ID" value="CAH0017856.1"/>
    <property type="molecule type" value="Genomic_DNA"/>
</dbReference>
<comment type="caution">
    <text evidence="3">The sequence shown here is derived from an EMBL/GenBank/DDBJ whole genome shotgun (WGS) entry which is preliminary data.</text>
</comment>
<dbReference type="CDD" id="cd15482">
    <property type="entry name" value="Sialidase_non-viral"/>
    <property type="match status" value="1"/>
</dbReference>
<dbReference type="OrthoDB" id="2130735at2759"/>
<feature type="signal peptide" evidence="1">
    <location>
        <begin position="1"/>
        <end position="23"/>
    </location>
</feature>
<evidence type="ECO:0000256" key="1">
    <source>
        <dbReference type="SAM" id="SignalP"/>
    </source>
</evidence>
<keyword evidence="4" id="KW-1185">Reference proteome</keyword>
<organism evidence="3 4">
    <name type="scientific">Clonostachys rhizophaga</name>
    <dbReference type="NCBI Taxonomy" id="160324"/>
    <lineage>
        <taxon>Eukaryota</taxon>
        <taxon>Fungi</taxon>
        <taxon>Dikarya</taxon>
        <taxon>Ascomycota</taxon>
        <taxon>Pezizomycotina</taxon>
        <taxon>Sordariomycetes</taxon>
        <taxon>Hypocreomycetidae</taxon>
        <taxon>Hypocreales</taxon>
        <taxon>Bionectriaceae</taxon>
        <taxon>Clonostachys</taxon>
    </lineage>
</organism>
<name>A0A9N9YHQ6_9HYPO</name>
<feature type="chain" id="PRO_5040297502" description="Sialidase domain-containing protein" evidence="1">
    <location>
        <begin position="24"/>
        <end position="597"/>
    </location>
</feature>
<evidence type="ECO:0000259" key="2">
    <source>
        <dbReference type="Pfam" id="PF13088"/>
    </source>
</evidence>
<evidence type="ECO:0000313" key="4">
    <source>
        <dbReference type="Proteomes" id="UP000696573"/>
    </source>
</evidence>
<dbReference type="Gene3D" id="2.60.120.560">
    <property type="entry name" value="Exo-inulinase, domain 1"/>
    <property type="match status" value="1"/>
</dbReference>
<reference evidence="3" key="1">
    <citation type="submission" date="2021-10" db="EMBL/GenBank/DDBJ databases">
        <authorList>
            <person name="Piombo E."/>
        </authorList>
    </citation>
    <scope>NUCLEOTIDE SEQUENCE</scope>
</reference>
<dbReference type="PANTHER" id="PTHR38792:SF3">
    <property type="entry name" value="BNR_ASP-BOX REPEAT DOMAIN PROTEIN (AFU_ORTHOLOGUE AFUA_7G06430)-RELATED"/>
    <property type="match status" value="1"/>
</dbReference>
<dbReference type="Proteomes" id="UP000696573">
    <property type="component" value="Unassembled WGS sequence"/>
</dbReference>
<accession>A0A9N9YHQ6</accession>
<feature type="domain" description="Sialidase" evidence="2">
    <location>
        <begin position="76"/>
        <end position="279"/>
    </location>
</feature>
<evidence type="ECO:0000313" key="3">
    <source>
        <dbReference type="EMBL" id="CAH0017856.1"/>
    </source>
</evidence>
<dbReference type="PANTHER" id="PTHR38792">
    <property type="entry name" value="BNR/ASP-BOX REPEAT DOMAIN PROTEIN (AFU_ORTHOLOGUE AFUA_7G06430)-RELATED"/>
    <property type="match status" value="1"/>
</dbReference>
<dbReference type="InterPro" id="IPR011040">
    <property type="entry name" value="Sialidase"/>
</dbReference>
<protein>
    <recommendedName>
        <fullName evidence="2">Sialidase domain-containing protein</fullName>
    </recommendedName>
</protein>
<dbReference type="InterPro" id="IPR036278">
    <property type="entry name" value="Sialidase_sf"/>
</dbReference>
<proteinExistence type="predicted"/>
<sequence length="597" mass="64134">MAHLWSLLAFIASAATVISPAAADSQGSLLWDPPYENEANVYARAVELQHAGSSNGKLLATWEHWYANTTENAAYPNGTEGSFIIRESEDGGETWNTLTTIFDTQTGPGHPCARFWQPFFFEFPHQLGDYPEGTLLLVGNLVPTNKSFTEFFTWRSSDHGRTWDPVGAWQEGGTTRAGIWEPFLYLDGDGALMAAFSDERNATTHSQMLVQVVSRDGGDTWGDVIPTVASDIQTDRPGMPTVTLMDNGEYLMAYEVCGRDPLNCPVYVKTSPDGKTWVENDLGTAVVSEDGRYLGSSPYALWDPSTKQLLLAGHNTWDITANTRTAEAQRSVYINKNYGVGNWSWAPSPWAVSYASSACNSNYSPHMLLRSNGIIRYTSPTSQGSSGYCAVRTGQAPIGGLPYAADFAASGQLGWINTGATGKVTWSVSGDQYNFGTVGDSISALAITGSTGWTDYKISADAQIVGSNGTAGLLARVSRPKPGLDQFYGYTLAIESSTGNVTLYMNTDNAVALVSIAFSGGIEPGAWYSMSLAVQGSQLTAALSSEDSSSNVTFTVSNDNHPWGMAGLIGKVGGGGFRNAFIEKITMHSTTTLDRQI</sequence>
<dbReference type="AlphaFoldDB" id="A0A9N9YHQ6"/>
<dbReference type="Pfam" id="PF13088">
    <property type="entry name" value="BNR_2"/>
    <property type="match status" value="1"/>
</dbReference>
<dbReference type="Gene3D" id="2.120.10.10">
    <property type="match status" value="1"/>
</dbReference>